<evidence type="ECO:0000256" key="3">
    <source>
        <dbReference type="ARBA" id="ARBA00022786"/>
    </source>
</evidence>
<dbReference type="Pfam" id="PF08623">
    <property type="entry name" value="TIP120"/>
    <property type="match status" value="1"/>
</dbReference>
<keyword evidence="2" id="KW-0677">Repeat</keyword>
<feature type="domain" description="Maestro/Maestro-like HEAT-repeats" evidence="7">
    <location>
        <begin position="48"/>
        <end position="218"/>
    </location>
</feature>
<evidence type="ECO:0000256" key="2">
    <source>
        <dbReference type="ARBA" id="ARBA00022737"/>
    </source>
</evidence>
<dbReference type="Proteomes" id="UP000030765">
    <property type="component" value="Unassembled WGS sequence"/>
</dbReference>
<evidence type="ECO:0000313" key="8">
    <source>
        <dbReference type="EMBL" id="KFB35727.1"/>
    </source>
</evidence>
<dbReference type="InterPro" id="IPR011989">
    <property type="entry name" value="ARM-like"/>
</dbReference>
<evidence type="ECO:0000259" key="7">
    <source>
        <dbReference type="Pfam" id="PF23227"/>
    </source>
</evidence>
<keyword evidence="3" id="KW-0833">Ubl conjugation pathway</keyword>
<dbReference type="SUPFAM" id="SSF48371">
    <property type="entry name" value="ARM repeat"/>
    <property type="match status" value="1"/>
</dbReference>
<evidence type="ECO:0000313" key="10">
    <source>
        <dbReference type="Proteomes" id="UP000030765"/>
    </source>
</evidence>
<dbReference type="GO" id="GO:0010265">
    <property type="term" value="P:SCF complex assembly"/>
    <property type="evidence" value="ECO:0007669"/>
    <property type="project" value="InterPro"/>
</dbReference>
<evidence type="ECO:0000256" key="5">
    <source>
        <dbReference type="SAM" id="MobiDB-lite"/>
    </source>
</evidence>
<reference evidence="8 10" key="1">
    <citation type="journal article" date="2014" name="BMC Genomics">
        <title>Genome sequence of Anopheles sinensis provides insight into genetics basis of mosquito competence for malaria parasites.</title>
        <authorList>
            <person name="Zhou D."/>
            <person name="Zhang D."/>
            <person name="Ding G."/>
            <person name="Shi L."/>
            <person name="Hou Q."/>
            <person name="Ye Y."/>
            <person name="Xu Y."/>
            <person name="Zhou H."/>
            <person name="Xiong C."/>
            <person name="Li S."/>
            <person name="Yu J."/>
            <person name="Hong S."/>
            <person name="Yu X."/>
            <person name="Zou P."/>
            <person name="Chen C."/>
            <person name="Chang X."/>
            <person name="Wang W."/>
            <person name="Lv Y."/>
            <person name="Sun Y."/>
            <person name="Ma L."/>
            <person name="Shen B."/>
            <person name="Zhu C."/>
        </authorList>
    </citation>
    <scope>NUCLEOTIDE SEQUENCE [LARGE SCALE GENOMIC DNA]</scope>
</reference>
<dbReference type="PROSITE" id="PS50077">
    <property type="entry name" value="HEAT_REPEAT"/>
    <property type="match status" value="1"/>
</dbReference>
<evidence type="ECO:0000256" key="1">
    <source>
        <dbReference type="ARBA" id="ARBA00007657"/>
    </source>
</evidence>
<proteinExistence type="inferred from homology"/>
<dbReference type="EMBL" id="ATLV01010838">
    <property type="status" value="NOT_ANNOTATED_CDS"/>
    <property type="molecule type" value="Genomic_DNA"/>
</dbReference>
<evidence type="ECO:0000256" key="4">
    <source>
        <dbReference type="PROSITE-ProRule" id="PRU00103"/>
    </source>
</evidence>
<feature type="region of interest" description="Disordered" evidence="5">
    <location>
        <begin position="311"/>
        <end position="335"/>
    </location>
</feature>
<sequence length="1251" mass="139977">MASYQIANLLEKMTSNDKDFRFMATNDLMTELQKDSIKLDDESEKKVVRMVLRLLEDKNGEVQNLAVKCLGPLVNKVKENQVETIVDLLCANMVSNNEQLRDISSIGLKTVISELPQSSNSLVPNVCQRITGKLSVAIEKEDVSVQLEALDILSDLLSRFGDLLVPFHEQILKALVPQLGSARQAVRKRTIVALSHLLTTCNNNAYNKVIEHLLDGLEKPQNPGTIRTYIQCLAAICRQAGHRLCNHIERVMFLLNQYSLRDDDELREFCLQACEAFVQRCPEAIMPHIPTIVDLCLKYITYDPNYNYEADDGDAGNSMDMEDDEEIDSEEYSDDDDMSWKVRRSAAKCLESVISTRHELLEEFYKTLSPALIARFKEREENVKSDIFHAYIALLKSTRPMGDDLLGHDPDSMEQIPGPIAMLQDQVPTIVKAVQPLMREKSVKTRQDCFLLLRELLNALPGALSNHIDQLMNGIHYSLNDKNSTSNMKIDALGFVYCMLVGHNPQVFHAHIEILVPLVVNAVFDPFYKIATEALLVLQQLVKVIRPVDVPAAAATGVAPPGSTFDFTPYVSQLYTSTLQKLRSPEVDQEVKERAIACMGQIIANMGDVLQPELVTCLPLFMERLRNEVTRLSSVKALTMIAASPLRVNLSPIIAEVIPVLGSFLRKNQRALKLNSLTLLDTLVSHYSQFIEPLLLRNAVAEVPPLLSESDLHVAQLSLVLLTSVARQQPQALIDVHEQILQEVMTLVRSPLLQGTALNCTLKLFQALVQAQLPGLGYRHLLAMLMNPVYNQQLHVGSAPLHKQAYHSLAKCIAALTLQVPNEALVVAGEFLREIQNRRNDSHLMFYLLTIGEIGRHFNLQSIDTLAQTILNCFSASSEDVKGAASHALGAIAVGNLNHYLPFILAEIEAQPKRQYLLLHSLKEVISSLSTSKAGLEQLLPSVPSIWTQLFKHCECSEEGSRNVVAECLGKLVLVNPEELLPRLQMALRSESALMRTAVVSAIKFTISDQPQPIDPLLRQCIGQFLFALQDPEPSVRRVALVAFNSAVHNKPSLVRDLLPELLPQLYSETKVKKELIREVEMGPFKHTVDDGLDIRKAAFECMYTLLEQGLDRVDIMQFLEHVQAGLRDHYDIKMLTYLMTARLAALCPNAVLQKLDQFVEPLRATCTLKVKANSVKQEYEKQDELKRSALRAVAALLQIPKADKNIYLAEFLLLIRSSSELQPLLESVQKDSSVLTNNNVDGRDLSMDQS</sequence>
<dbReference type="Pfam" id="PF25782">
    <property type="entry name" value="TPR_CAND1"/>
    <property type="match status" value="1"/>
</dbReference>
<dbReference type="InterPro" id="IPR039852">
    <property type="entry name" value="CAND1/CAND2"/>
</dbReference>
<dbReference type="EnsemblMetazoa" id="ASIC002627-RA">
    <property type="protein sequence ID" value="ASIC002627-PA"/>
    <property type="gene ID" value="ASIC002627"/>
</dbReference>
<dbReference type="OrthoDB" id="6260732at2759"/>
<dbReference type="InterPro" id="IPR055406">
    <property type="entry name" value="HEAT_Maestro"/>
</dbReference>
<comment type="similarity">
    <text evidence="1">Belongs to the CAND family.</text>
</comment>
<dbReference type="VEuPathDB" id="VectorBase:ASIC002627"/>
<dbReference type="Gene3D" id="1.25.10.10">
    <property type="entry name" value="Leucine-rich Repeat Variant"/>
    <property type="match status" value="1"/>
</dbReference>
<accession>A0A084VCN3</accession>
<evidence type="ECO:0000259" key="6">
    <source>
        <dbReference type="Pfam" id="PF08623"/>
    </source>
</evidence>
<dbReference type="OMA" id="AYIPHFQ"/>
<gene>
    <name evidence="8" type="ORF">ZHAS_00002627</name>
</gene>
<feature type="domain" description="TATA-binding protein interacting (TIP20)" evidence="6">
    <location>
        <begin position="1054"/>
        <end position="1207"/>
    </location>
</feature>
<dbReference type="PANTHER" id="PTHR12696">
    <property type="entry name" value="TIP120"/>
    <property type="match status" value="1"/>
</dbReference>
<dbReference type="AlphaFoldDB" id="A0A084VCN3"/>
<dbReference type="InterPro" id="IPR021133">
    <property type="entry name" value="HEAT_type_2"/>
</dbReference>
<dbReference type="InterPro" id="IPR016024">
    <property type="entry name" value="ARM-type_fold"/>
</dbReference>
<organism evidence="8">
    <name type="scientific">Anopheles sinensis</name>
    <name type="common">Mosquito</name>
    <dbReference type="NCBI Taxonomy" id="74873"/>
    <lineage>
        <taxon>Eukaryota</taxon>
        <taxon>Metazoa</taxon>
        <taxon>Ecdysozoa</taxon>
        <taxon>Arthropoda</taxon>
        <taxon>Hexapoda</taxon>
        <taxon>Insecta</taxon>
        <taxon>Pterygota</taxon>
        <taxon>Neoptera</taxon>
        <taxon>Endopterygota</taxon>
        <taxon>Diptera</taxon>
        <taxon>Nematocera</taxon>
        <taxon>Culicoidea</taxon>
        <taxon>Culicidae</taxon>
        <taxon>Anophelinae</taxon>
        <taxon>Anopheles</taxon>
    </lineage>
</organism>
<keyword evidence="10" id="KW-1185">Reference proteome</keyword>
<dbReference type="STRING" id="74873.A0A084VCN3"/>
<dbReference type="VEuPathDB" id="VectorBase:ASIS013850"/>
<name>A0A084VCN3_ANOSI</name>
<dbReference type="InterPro" id="IPR013932">
    <property type="entry name" value="TATA-bd_TIP120"/>
</dbReference>
<evidence type="ECO:0000313" key="9">
    <source>
        <dbReference type="EnsemblMetazoa" id="ASIC002627-PA"/>
    </source>
</evidence>
<dbReference type="EMBL" id="KE524620">
    <property type="protein sequence ID" value="KFB35727.1"/>
    <property type="molecule type" value="Genomic_DNA"/>
</dbReference>
<protein>
    <submittedName>
        <fullName evidence="8">AGAP009970-PA-like protein</fullName>
    </submittedName>
</protein>
<dbReference type="Pfam" id="PF23227">
    <property type="entry name" value="HEAT_MROH2B_C"/>
    <property type="match status" value="1"/>
</dbReference>
<feature type="repeat" description="HEAT" evidence="4">
    <location>
        <begin position="47"/>
        <end position="84"/>
    </location>
</feature>
<reference evidence="9" key="2">
    <citation type="submission" date="2020-05" db="UniProtKB">
        <authorList>
            <consortium name="EnsemblMetazoa"/>
        </authorList>
    </citation>
    <scope>IDENTIFICATION</scope>
</reference>